<feature type="compositionally biased region" description="Polar residues" evidence="8">
    <location>
        <begin position="1123"/>
        <end position="1135"/>
    </location>
</feature>
<evidence type="ECO:0000256" key="8">
    <source>
        <dbReference type="SAM" id="MobiDB-lite"/>
    </source>
</evidence>
<sequence length="1197" mass="135849">MPRRRKLPVTDKENEKHDESEKMNHSDFMDAFSRCLSLFLIREGINENVPRMFKFFGMFIARFDEKYDEHGGTHILIANTFKHILSITSKDSQIRARICLLVASIMNSFSQTAELDDGIMEAIVDRMLTTFIRDVAPIVRQNALMALQRLQDPENPDDQVTKAYIYHMESDQASKVRQTAITMIAKKLPVFPHIFERFQDIDEKVRRHTYLQMSSFPVKSYKIADRIKILTAGLNDRSEMVKKTVHNILLPNWIASYNDNYAEFAKALKFDSNDDELLKFRVLAEDALAVVFTKKKVSDLVNFLDLQTGETAHRNCLSIEKSNSLEWLIIWKMILEFHQDYIEKSSNHQEKEDDGKESSDNIGCKKLQELLKKILMEHEVSEVTIKKITNIMELIVPSVDTRLTLFNNIIIDMMNLGQQNEIGRQEIIEQLISKADINTQVKANSLKMEMMELKEQERNSVERKQYADAQKASESYIKLKEKLLELLHPIAESLNSSQMLLESLSSVITTKTVKAPEILKNLQIIYFALNSNGVRALTPGILKTYNDFVRYHLESTDTMTRIWALNTATACSLLYESLSKDVYVVLKAQMFKSDNVLLWEASIHCIIDLILRYSMEKMENFNANNENNLSQESHSRSKRSGRTLYTDDGEEAEEIDLVTSVEFVKMLTHVMDNNVDHRIQKATIIGLCKLILHGQYCTRDTVSKLLLAYFNPATEAEINQILGIFFESIIKRKKQEILYESLIPTLITLLEAPYDSPLREIKQDVVLKYVISASRPIFCSNGLNLHNTIGLKLIELMKENPENKDIIKVISKELQTLEISEDQLLQSGMATQLELLLSSISVDAITKKNLADFRDMLKGTYKAPLKFSSTAATAASNIDEDAGISEDENEEPVELPEEDEDEVIQDENEEAVELPDEDRENNVIPDEDEEGKKAADSTNHSNVSSKSESQQELENDLPQVEQETSEVQQESVNESNNSVEHDNVTRQDESEVKEDSVNYSESSDEEAEETVKTIVLPETPEISTPTRSSRLASKRLLNSAKSLNSSVSSPIHKIPRNEDVSTPKSRFSILSESKVSTPKSDRQTRQKAKEDSIQQIVLTRSASKKINVDPIEVTSKFAAAGRSKSSSATSRQQPLATKRQMSSKLSASASALNNATANANTKKVTKAKSSSSAIPKPTFRQNPNKKPSAPKERPRWK</sequence>
<evidence type="ECO:0000256" key="2">
    <source>
        <dbReference type="ARBA" id="ARBA00006533"/>
    </source>
</evidence>
<proteinExistence type="inferred from homology"/>
<feature type="compositionally biased region" description="Polar residues" evidence="8">
    <location>
        <begin position="1021"/>
        <end position="1030"/>
    </location>
</feature>
<dbReference type="InterPro" id="IPR016024">
    <property type="entry name" value="ARM-type_fold"/>
</dbReference>
<evidence type="ECO:0000256" key="1">
    <source>
        <dbReference type="ARBA" id="ARBA00004286"/>
    </source>
</evidence>
<evidence type="ECO:0000256" key="6">
    <source>
        <dbReference type="ARBA" id="ARBA00023067"/>
    </source>
</evidence>
<dbReference type="GO" id="GO:0000793">
    <property type="term" value="C:condensed chromosome"/>
    <property type="evidence" value="ECO:0007669"/>
    <property type="project" value="TreeGrafter"/>
</dbReference>
<keyword evidence="6" id="KW-0226">DNA condensation</keyword>
<keyword evidence="5" id="KW-0498">Mitosis</keyword>
<evidence type="ECO:0000256" key="3">
    <source>
        <dbReference type="ARBA" id="ARBA00022454"/>
    </source>
</evidence>
<dbReference type="InterPro" id="IPR011989">
    <property type="entry name" value="ARM-like"/>
</dbReference>
<keyword evidence="7" id="KW-0131">Cell cycle</keyword>
<evidence type="ECO:0000313" key="11">
    <source>
        <dbReference type="Proteomes" id="UP000183832"/>
    </source>
</evidence>
<dbReference type="InterPro" id="IPR025977">
    <property type="entry name" value="Cnd3_C"/>
</dbReference>
<comment type="subcellular location">
    <subcellularLocation>
        <location evidence="1">Chromosome</location>
    </subcellularLocation>
</comment>
<dbReference type="AlphaFoldDB" id="A0A1J1HY04"/>
<dbReference type="GO" id="GO:0005737">
    <property type="term" value="C:cytoplasm"/>
    <property type="evidence" value="ECO:0007669"/>
    <property type="project" value="TreeGrafter"/>
</dbReference>
<feature type="compositionally biased region" description="Acidic residues" evidence="8">
    <location>
        <begin position="878"/>
        <end position="929"/>
    </location>
</feature>
<evidence type="ECO:0000256" key="5">
    <source>
        <dbReference type="ARBA" id="ARBA00022776"/>
    </source>
</evidence>
<feature type="region of interest" description="Disordered" evidence="8">
    <location>
        <begin position="624"/>
        <end position="645"/>
    </location>
</feature>
<evidence type="ECO:0000259" key="9">
    <source>
        <dbReference type="Pfam" id="PF12719"/>
    </source>
</evidence>
<organism evidence="10 11">
    <name type="scientific">Clunio marinus</name>
    <dbReference type="NCBI Taxonomy" id="568069"/>
    <lineage>
        <taxon>Eukaryota</taxon>
        <taxon>Metazoa</taxon>
        <taxon>Ecdysozoa</taxon>
        <taxon>Arthropoda</taxon>
        <taxon>Hexapoda</taxon>
        <taxon>Insecta</taxon>
        <taxon>Pterygota</taxon>
        <taxon>Neoptera</taxon>
        <taxon>Endopterygota</taxon>
        <taxon>Diptera</taxon>
        <taxon>Nematocera</taxon>
        <taxon>Chironomoidea</taxon>
        <taxon>Chironomidae</taxon>
        <taxon>Clunio</taxon>
    </lineage>
</organism>
<feature type="region of interest" description="Disordered" evidence="8">
    <location>
        <begin position="874"/>
        <end position="1197"/>
    </location>
</feature>
<dbReference type="GO" id="GO:0007076">
    <property type="term" value="P:mitotic chromosome condensation"/>
    <property type="evidence" value="ECO:0007669"/>
    <property type="project" value="InterPro"/>
</dbReference>
<feature type="compositionally biased region" description="Low complexity" evidence="8">
    <location>
        <begin position="1034"/>
        <end position="1049"/>
    </location>
</feature>
<dbReference type="Pfam" id="PF12719">
    <property type="entry name" value="Cnd3"/>
    <property type="match status" value="1"/>
</dbReference>
<dbReference type="EMBL" id="CVRI01000035">
    <property type="protein sequence ID" value="CRK92835.1"/>
    <property type="molecule type" value="Genomic_DNA"/>
</dbReference>
<gene>
    <name evidence="10" type="ORF">CLUMA_CG006266</name>
</gene>
<reference evidence="10 11" key="1">
    <citation type="submission" date="2015-04" db="EMBL/GenBank/DDBJ databases">
        <authorList>
            <person name="Syromyatnikov M.Y."/>
            <person name="Popov V.N."/>
        </authorList>
    </citation>
    <scope>NUCLEOTIDE SEQUENCE [LARGE SCALE GENOMIC DNA]</scope>
</reference>
<feature type="compositionally biased region" description="Basic and acidic residues" evidence="8">
    <location>
        <begin position="979"/>
        <end position="996"/>
    </location>
</feature>
<dbReference type="GO" id="GO:0051301">
    <property type="term" value="P:cell division"/>
    <property type="evidence" value="ECO:0007669"/>
    <property type="project" value="UniProtKB-KW"/>
</dbReference>
<feature type="compositionally biased region" description="Basic and acidic residues" evidence="8">
    <location>
        <begin position="1079"/>
        <end position="1092"/>
    </location>
</feature>
<comment type="similarity">
    <text evidence="2">Belongs to the CND3 (condensin subunit 3) family.</text>
</comment>
<accession>A0A1J1HY04</accession>
<keyword evidence="4" id="KW-0132">Cell division</keyword>
<feature type="compositionally biased region" description="Low complexity" evidence="8">
    <location>
        <begin position="1142"/>
        <end position="1173"/>
    </location>
</feature>
<evidence type="ECO:0000256" key="4">
    <source>
        <dbReference type="ARBA" id="ARBA00022618"/>
    </source>
</evidence>
<dbReference type="OrthoDB" id="27187at2759"/>
<dbReference type="PANTHER" id="PTHR14418:SF5">
    <property type="entry name" value="CONDENSIN COMPLEX SUBUNIT 3"/>
    <property type="match status" value="1"/>
</dbReference>
<name>A0A1J1HY04_9DIPT</name>
<keyword evidence="3" id="KW-0158">Chromosome</keyword>
<dbReference type="Gene3D" id="1.25.10.10">
    <property type="entry name" value="Leucine-rich Repeat Variant"/>
    <property type="match status" value="1"/>
</dbReference>
<feature type="domain" description="Nuclear condensin complex subunit 3 C-terminal" evidence="9">
    <location>
        <begin position="522"/>
        <end position="819"/>
    </location>
</feature>
<dbReference type="GO" id="GO:0000796">
    <property type="term" value="C:condensin complex"/>
    <property type="evidence" value="ECO:0007669"/>
    <property type="project" value="InterPro"/>
</dbReference>
<feature type="compositionally biased region" description="Polar residues" evidence="8">
    <location>
        <begin position="1062"/>
        <end position="1078"/>
    </location>
</feature>
<dbReference type="STRING" id="568069.A0A1J1HY04"/>
<feature type="region of interest" description="Disordered" evidence="8">
    <location>
        <begin position="1"/>
        <end position="23"/>
    </location>
</feature>
<dbReference type="PANTHER" id="PTHR14418">
    <property type="entry name" value="CONDENSIN COMPLEX SUBUNIT 3-RELATED"/>
    <property type="match status" value="1"/>
</dbReference>
<keyword evidence="11" id="KW-1185">Reference proteome</keyword>
<feature type="compositionally biased region" description="Polar residues" evidence="8">
    <location>
        <begin position="936"/>
        <end position="952"/>
    </location>
</feature>
<dbReference type="SUPFAM" id="SSF48371">
    <property type="entry name" value="ARM repeat"/>
    <property type="match status" value="1"/>
</dbReference>
<protein>
    <submittedName>
        <fullName evidence="10">CLUMA_CG006266, isoform A</fullName>
    </submittedName>
</protein>
<feature type="compositionally biased region" description="Basic and acidic residues" evidence="8">
    <location>
        <begin position="8"/>
        <end position="23"/>
    </location>
</feature>
<feature type="compositionally biased region" description="Low complexity" evidence="8">
    <location>
        <begin position="959"/>
        <end position="978"/>
    </location>
</feature>
<dbReference type="Proteomes" id="UP000183832">
    <property type="component" value="Unassembled WGS sequence"/>
</dbReference>
<evidence type="ECO:0000256" key="7">
    <source>
        <dbReference type="ARBA" id="ARBA00023306"/>
    </source>
</evidence>
<dbReference type="InterPro" id="IPR027165">
    <property type="entry name" value="CND3"/>
</dbReference>
<evidence type="ECO:0000313" key="10">
    <source>
        <dbReference type="EMBL" id="CRK92835.1"/>
    </source>
</evidence>